<organism evidence="2 3">
    <name type="scientific">Hymenobacter aquaticus</name>
    <dbReference type="NCBI Taxonomy" id="1867101"/>
    <lineage>
        <taxon>Bacteria</taxon>
        <taxon>Pseudomonadati</taxon>
        <taxon>Bacteroidota</taxon>
        <taxon>Cytophagia</taxon>
        <taxon>Cytophagales</taxon>
        <taxon>Hymenobacteraceae</taxon>
        <taxon>Hymenobacter</taxon>
    </lineage>
</organism>
<name>A0A4Z0Q0S6_9BACT</name>
<accession>A0A4Z0Q0S6</accession>
<evidence type="ECO:0000313" key="2">
    <source>
        <dbReference type="EMBL" id="TGE22362.1"/>
    </source>
</evidence>
<sequence length="265" mass="29945">MSLLLLLQLPTRASQVVVGIVSKNLLVWDVWEKDPQNLTHRLLLHSSAAQDVRVEIRLRQYREMNRVPAPRGKVVFRGKLPPGQLTQLRYPHSPTGHDFLEVFENGRSVGLLEINSRRPEAALVQNGLRFYTNTGANGGPLDYWLGFESLYAGPSRLVFHRFQGYPEEYQLVQIRPGLDTLFHRPANLDSLAASDPSILRLDAAHPQAQAARPTQDAASAVGMLTLETELMSQSYYYDEQKNRHPQRQSSGGSRRFIPVFARPQP</sequence>
<protein>
    <submittedName>
        <fullName evidence="2">Uncharacterized protein</fullName>
    </submittedName>
</protein>
<keyword evidence="3" id="KW-1185">Reference proteome</keyword>
<evidence type="ECO:0000256" key="1">
    <source>
        <dbReference type="SAM" id="MobiDB-lite"/>
    </source>
</evidence>
<reference evidence="2 3" key="1">
    <citation type="submission" date="2019-04" db="EMBL/GenBank/DDBJ databases">
        <authorList>
            <person name="Feng G."/>
            <person name="Zhang J."/>
            <person name="Zhu H."/>
        </authorList>
    </citation>
    <scope>NUCLEOTIDE SEQUENCE [LARGE SCALE GENOMIC DNA]</scope>
    <source>
        <strain evidence="2 3">JCM 31653</strain>
    </source>
</reference>
<evidence type="ECO:0000313" key="3">
    <source>
        <dbReference type="Proteomes" id="UP000297549"/>
    </source>
</evidence>
<dbReference type="Proteomes" id="UP000297549">
    <property type="component" value="Unassembled WGS sequence"/>
</dbReference>
<dbReference type="AlphaFoldDB" id="A0A4Z0Q0S6"/>
<gene>
    <name evidence="2" type="ORF">E5K00_19155</name>
</gene>
<proteinExistence type="predicted"/>
<comment type="caution">
    <text evidence="2">The sequence shown here is derived from an EMBL/GenBank/DDBJ whole genome shotgun (WGS) entry which is preliminary data.</text>
</comment>
<dbReference type="EMBL" id="SRLC01000002">
    <property type="protein sequence ID" value="TGE22362.1"/>
    <property type="molecule type" value="Genomic_DNA"/>
</dbReference>
<feature type="region of interest" description="Disordered" evidence="1">
    <location>
        <begin position="239"/>
        <end position="265"/>
    </location>
</feature>